<evidence type="ECO:0000256" key="2">
    <source>
        <dbReference type="ARBA" id="ARBA00038006"/>
    </source>
</evidence>
<keyword evidence="4" id="KW-1185">Reference proteome</keyword>
<reference evidence="5" key="2">
    <citation type="submission" date="2025-08" db="UniProtKB">
        <authorList>
            <consortium name="RefSeq"/>
        </authorList>
    </citation>
    <scope>IDENTIFICATION</scope>
    <source>
        <tissue evidence="5">Leaves</tissue>
    </source>
</reference>
<sequence length="409" mass="46168">MESENGVLIHRLGRKNSRPFWTLVWFMCPSLFVCEMETTKMKLQTIGGCGGEGGGAILTPPSNHSRRGSSGRPSWLLFTIADFDERMKMLAVNVSEEDSADSFAKRAEEYYQKRPQLLALLQELYNGYVALADRYCQALAKNNHHRRRYSSPISPFNFNENDQFDEEDAGDVIDSDDAASSLSYQTPFPAAAAALDPDMIVADLVMKSVDCDLILNELIAMERKSGESSRKIELQKSLLDVLESERLILLNENASLVYRVNALLEENKGLTSESLFMKRKAADLARCVLKLREDHRVCMLSRKIEDLQGQICGLEKKNKDYYDQLVKHEEEKKSKAITVKTNSKSPAEVTLEDCFHVNEDVSCFGSLANMKKGCLPTNGSINRGRRASRLWNRVKKIDFFLCVPHVNST</sequence>
<name>A0A6P6X5C1_COFAR</name>
<dbReference type="InterPro" id="IPR051861">
    <property type="entry name" value="NET_actin-binding_domain"/>
</dbReference>
<dbReference type="GeneID" id="113739819"/>
<evidence type="ECO:0000313" key="4">
    <source>
        <dbReference type="Proteomes" id="UP001652660"/>
    </source>
</evidence>
<accession>A0A6P6X5C1</accession>
<comment type="similarity">
    <text evidence="2">Belongs to the NET family.</text>
</comment>
<evidence type="ECO:0000256" key="1">
    <source>
        <dbReference type="ARBA" id="ARBA00023054"/>
    </source>
</evidence>
<protein>
    <submittedName>
        <fullName evidence="5">Kinase-interacting family protein isoform X1</fullName>
    </submittedName>
</protein>
<dbReference type="PANTHER" id="PTHR32258:SF26">
    <property type="entry name" value="KINASE INTERACTING (KIP1-LIKE) FAMILY PROTEIN"/>
    <property type="match status" value="1"/>
</dbReference>
<reference evidence="4" key="1">
    <citation type="journal article" date="2025" name="Foods">
        <title>Unveiling the Microbial Signatures of Arabica Coffee Cherries: Insights into Ripeness Specific Diversity, Functional Traits, and Implications for Quality and Safety.</title>
        <authorList>
            <consortium name="RefSeq"/>
            <person name="Tenea G.N."/>
            <person name="Cifuentes V."/>
            <person name="Reyes P."/>
            <person name="Cevallos-Vallejos M."/>
        </authorList>
    </citation>
    <scope>NUCLEOTIDE SEQUENCE [LARGE SCALE GENOMIC DNA]</scope>
</reference>
<organism evidence="4 5">
    <name type="scientific">Coffea arabica</name>
    <name type="common">Arabian coffee</name>
    <dbReference type="NCBI Taxonomy" id="13443"/>
    <lineage>
        <taxon>Eukaryota</taxon>
        <taxon>Viridiplantae</taxon>
        <taxon>Streptophyta</taxon>
        <taxon>Embryophyta</taxon>
        <taxon>Tracheophyta</taxon>
        <taxon>Spermatophyta</taxon>
        <taxon>Magnoliopsida</taxon>
        <taxon>eudicotyledons</taxon>
        <taxon>Gunneridae</taxon>
        <taxon>Pentapetalae</taxon>
        <taxon>asterids</taxon>
        <taxon>lamiids</taxon>
        <taxon>Gentianales</taxon>
        <taxon>Rubiaceae</taxon>
        <taxon>Ixoroideae</taxon>
        <taxon>Gardenieae complex</taxon>
        <taxon>Bertiereae - Coffeeae clade</taxon>
        <taxon>Coffeeae</taxon>
        <taxon>Coffea</taxon>
    </lineage>
</organism>
<dbReference type="PROSITE" id="PS51774">
    <property type="entry name" value="NAB"/>
    <property type="match status" value="1"/>
</dbReference>
<dbReference type="Proteomes" id="UP001652660">
    <property type="component" value="Chromosome 4c"/>
</dbReference>
<keyword evidence="1" id="KW-0175">Coiled coil</keyword>
<dbReference type="RefSeq" id="XP_027122963.1">
    <property type="nucleotide sequence ID" value="XM_027267162.2"/>
</dbReference>
<dbReference type="GO" id="GO:0003779">
    <property type="term" value="F:actin binding"/>
    <property type="evidence" value="ECO:0007669"/>
    <property type="project" value="InterPro"/>
</dbReference>
<dbReference type="InterPro" id="IPR011684">
    <property type="entry name" value="NAB"/>
</dbReference>
<evidence type="ECO:0000259" key="3">
    <source>
        <dbReference type="PROSITE" id="PS51774"/>
    </source>
</evidence>
<keyword evidence="5" id="KW-0418">Kinase</keyword>
<dbReference type="AlphaFoldDB" id="A0A6P6X5C1"/>
<dbReference type="Pfam" id="PF07765">
    <property type="entry name" value="KIP1"/>
    <property type="match status" value="1"/>
</dbReference>
<feature type="domain" description="NAB" evidence="3">
    <location>
        <begin position="58"/>
        <end position="142"/>
    </location>
</feature>
<dbReference type="PANTHER" id="PTHR32258">
    <property type="entry name" value="PROTEIN NETWORKED 4A"/>
    <property type="match status" value="1"/>
</dbReference>
<evidence type="ECO:0000313" key="5">
    <source>
        <dbReference type="RefSeq" id="XP_027122963.1"/>
    </source>
</evidence>
<keyword evidence="5" id="KW-0808">Transferase</keyword>
<dbReference type="OrthoDB" id="1911293at2759"/>
<gene>
    <name evidence="5" type="primary">LOC113739819</name>
</gene>
<proteinExistence type="inferred from homology"/>